<dbReference type="Proteomes" id="UP001412067">
    <property type="component" value="Unassembled WGS sequence"/>
</dbReference>
<accession>A0ABR2MNB2</accession>
<evidence type="ECO:0008006" key="4">
    <source>
        <dbReference type="Google" id="ProtNLM"/>
    </source>
</evidence>
<keyword evidence="3" id="KW-1185">Reference proteome</keyword>
<dbReference type="PANTHER" id="PTHR33649">
    <property type="entry name" value="PAR1 PROTEIN"/>
    <property type="match status" value="1"/>
</dbReference>
<dbReference type="PANTHER" id="PTHR33649:SF4">
    <property type="entry name" value="PAR1 PROTEIN"/>
    <property type="match status" value="1"/>
</dbReference>
<evidence type="ECO:0000313" key="2">
    <source>
        <dbReference type="EMBL" id="KAK8965486.1"/>
    </source>
</evidence>
<dbReference type="Pfam" id="PF06521">
    <property type="entry name" value="PAR1"/>
    <property type="match status" value="1"/>
</dbReference>
<organism evidence="2 3">
    <name type="scientific">Platanthera guangdongensis</name>
    <dbReference type="NCBI Taxonomy" id="2320717"/>
    <lineage>
        <taxon>Eukaryota</taxon>
        <taxon>Viridiplantae</taxon>
        <taxon>Streptophyta</taxon>
        <taxon>Embryophyta</taxon>
        <taxon>Tracheophyta</taxon>
        <taxon>Spermatophyta</taxon>
        <taxon>Magnoliopsida</taxon>
        <taxon>Liliopsida</taxon>
        <taxon>Asparagales</taxon>
        <taxon>Orchidaceae</taxon>
        <taxon>Orchidoideae</taxon>
        <taxon>Orchideae</taxon>
        <taxon>Orchidinae</taxon>
        <taxon>Platanthera</taxon>
    </lineage>
</organism>
<protein>
    <recommendedName>
        <fullName evidence="4">PAR1 protein</fullName>
    </recommendedName>
</protein>
<proteinExistence type="predicted"/>
<dbReference type="InterPro" id="IPR009489">
    <property type="entry name" value="PAR1"/>
</dbReference>
<name>A0ABR2MNB2_9ASPA</name>
<comment type="caution">
    <text evidence="2">The sequence shown here is derived from an EMBL/GenBank/DDBJ whole genome shotgun (WGS) entry which is preliminary data.</text>
</comment>
<reference evidence="2 3" key="1">
    <citation type="journal article" date="2022" name="Nat. Plants">
        <title>Genomes of leafy and leafless Platanthera orchids illuminate the evolution of mycoheterotrophy.</title>
        <authorList>
            <person name="Li M.H."/>
            <person name="Liu K.W."/>
            <person name="Li Z."/>
            <person name="Lu H.C."/>
            <person name="Ye Q.L."/>
            <person name="Zhang D."/>
            <person name="Wang J.Y."/>
            <person name="Li Y.F."/>
            <person name="Zhong Z.M."/>
            <person name="Liu X."/>
            <person name="Yu X."/>
            <person name="Liu D.K."/>
            <person name="Tu X.D."/>
            <person name="Liu B."/>
            <person name="Hao Y."/>
            <person name="Liao X.Y."/>
            <person name="Jiang Y.T."/>
            <person name="Sun W.H."/>
            <person name="Chen J."/>
            <person name="Chen Y.Q."/>
            <person name="Ai Y."/>
            <person name="Zhai J.W."/>
            <person name="Wu S.S."/>
            <person name="Zhou Z."/>
            <person name="Hsiao Y.Y."/>
            <person name="Wu W.L."/>
            <person name="Chen Y.Y."/>
            <person name="Lin Y.F."/>
            <person name="Hsu J.L."/>
            <person name="Li C.Y."/>
            <person name="Wang Z.W."/>
            <person name="Zhao X."/>
            <person name="Zhong W.Y."/>
            <person name="Ma X.K."/>
            <person name="Ma L."/>
            <person name="Huang J."/>
            <person name="Chen G.Z."/>
            <person name="Huang M.Z."/>
            <person name="Huang L."/>
            <person name="Peng D.H."/>
            <person name="Luo Y.B."/>
            <person name="Zou S.Q."/>
            <person name="Chen S.P."/>
            <person name="Lan S."/>
            <person name="Tsai W.C."/>
            <person name="Van de Peer Y."/>
            <person name="Liu Z.J."/>
        </authorList>
    </citation>
    <scope>NUCLEOTIDE SEQUENCE [LARGE SCALE GENOMIC DNA]</scope>
    <source>
        <strain evidence="2">Lor288</strain>
    </source>
</reference>
<dbReference type="EMBL" id="JBBWWR010000006">
    <property type="protein sequence ID" value="KAK8965486.1"/>
    <property type="molecule type" value="Genomic_DNA"/>
</dbReference>
<evidence type="ECO:0000313" key="3">
    <source>
        <dbReference type="Proteomes" id="UP001412067"/>
    </source>
</evidence>
<feature type="region of interest" description="Disordered" evidence="1">
    <location>
        <begin position="1"/>
        <end position="23"/>
    </location>
</feature>
<sequence>MAAPPPSAAYPPSDHGSVPCGRAEPAHTRSLDNLLPASVICEDLPLDFCAFSISNAGKRCILESFRGSGGGGGGPTEYLCRTSGEVVERLSDWIETDECVKACGVDRTATGISSDALLESRFTGKLCSPTCYESCPNIVGLYFNLAAAEGVFLSDLCKARRSNPHRSMAELLSSGAASGPATSALDLEAVKQVAVPPSTA</sequence>
<gene>
    <name evidence="2" type="ORF">KSP40_PGU005930</name>
</gene>
<evidence type="ECO:0000256" key="1">
    <source>
        <dbReference type="SAM" id="MobiDB-lite"/>
    </source>
</evidence>